<evidence type="ECO:0000313" key="4">
    <source>
        <dbReference type="EMBL" id="GAA4098743.1"/>
    </source>
</evidence>
<accession>A0ABP7WWW4</accession>
<dbReference type="PANTHER" id="PTHR31084:SF19">
    <property type="entry name" value="GLYCOSYL HYDROLASE FAMILY 95 N-TERMINAL DOMAIN-CONTAINING PROTEIN"/>
    <property type="match status" value="1"/>
</dbReference>
<comment type="caution">
    <text evidence="4">The sequence shown here is derived from an EMBL/GenBank/DDBJ whole genome shotgun (WGS) entry which is preliminary data.</text>
</comment>
<dbReference type="Gene3D" id="1.50.10.10">
    <property type="match status" value="1"/>
</dbReference>
<dbReference type="InterPro" id="IPR054363">
    <property type="entry name" value="GH95_cat"/>
</dbReference>
<protein>
    <submittedName>
        <fullName evidence="4">Glycoside hydrolase family 95 protein</fullName>
    </submittedName>
</protein>
<dbReference type="GO" id="GO:0016787">
    <property type="term" value="F:hydrolase activity"/>
    <property type="evidence" value="ECO:0007669"/>
    <property type="project" value="UniProtKB-KW"/>
</dbReference>
<gene>
    <name evidence="4" type="ORF">GCM10022392_23310</name>
</gene>
<dbReference type="InterPro" id="IPR027414">
    <property type="entry name" value="GH95_N_dom"/>
</dbReference>
<dbReference type="Pfam" id="PF14498">
    <property type="entry name" value="Glyco_hyd_65N_2"/>
    <property type="match status" value="2"/>
</dbReference>
<dbReference type="Pfam" id="PF21307">
    <property type="entry name" value="Glyco_hydro_95_C"/>
    <property type="match status" value="1"/>
</dbReference>
<feature type="domain" description="Glycosyl hydrolase family 95 N-terminal" evidence="1">
    <location>
        <begin position="78"/>
        <end position="226"/>
    </location>
</feature>
<feature type="domain" description="Glycosyl hydrolase family 95 N-terminal" evidence="1">
    <location>
        <begin position="27"/>
        <end position="76"/>
    </location>
</feature>
<keyword evidence="5" id="KW-1185">Reference proteome</keyword>
<dbReference type="InterPro" id="IPR008928">
    <property type="entry name" value="6-hairpin_glycosidase_sf"/>
</dbReference>
<feature type="domain" description="Alpha fucosidase A-like C-terminal" evidence="2">
    <location>
        <begin position="653"/>
        <end position="745"/>
    </location>
</feature>
<name>A0ABP7WWW4_9SPHI</name>
<reference evidence="5" key="1">
    <citation type="journal article" date="2019" name="Int. J. Syst. Evol. Microbiol.">
        <title>The Global Catalogue of Microorganisms (GCM) 10K type strain sequencing project: providing services to taxonomists for standard genome sequencing and annotation.</title>
        <authorList>
            <consortium name="The Broad Institute Genomics Platform"/>
            <consortium name="The Broad Institute Genome Sequencing Center for Infectious Disease"/>
            <person name="Wu L."/>
            <person name="Ma J."/>
        </authorList>
    </citation>
    <scope>NUCLEOTIDE SEQUENCE [LARGE SCALE GENOMIC DNA]</scope>
    <source>
        <strain evidence="5">JCM 17085</strain>
    </source>
</reference>
<keyword evidence="4" id="KW-0378">Hydrolase</keyword>
<dbReference type="PIRSF" id="PIRSF007663">
    <property type="entry name" value="UCP007663"/>
    <property type="match status" value="1"/>
</dbReference>
<dbReference type="SUPFAM" id="SSF48208">
    <property type="entry name" value="Six-hairpin glycosidases"/>
    <property type="match status" value="1"/>
</dbReference>
<evidence type="ECO:0000313" key="5">
    <source>
        <dbReference type="Proteomes" id="UP001500841"/>
    </source>
</evidence>
<dbReference type="PANTHER" id="PTHR31084">
    <property type="entry name" value="ALPHA-L-FUCOSIDASE 2"/>
    <property type="match status" value="1"/>
</dbReference>
<evidence type="ECO:0000259" key="1">
    <source>
        <dbReference type="Pfam" id="PF14498"/>
    </source>
</evidence>
<evidence type="ECO:0000259" key="3">
    <source>
        <dbReference type="Pfam" id="PF22124"/>
    </source>
</evidence>
<proteinExistence type="predicted"/>
<evidence type="ECO:0000259" key="2">
    <source>
        <dbReference type="Pfam" id="PF21307"/>
    </source>
</evidence>
<feature type="domain" description="Glycosyl hydrolase family 95 catalytic" evidence="3">
    <location>
        <begin position="253"/>
        <end position="651"/>
    </location>
</feature>
<sequence>MKLTSLKLIITGSLLLTVIGKAEAQKMWDNRPAKAWMTDAYPIGNGRIGGMIFSGINQEHIQFNDNTLWKGDEHDRGAYQAFGNLFIDFDNSGGGDIPADYRRELDMSRSVHTATFTKEGLKYKREYFCSFPDKVMVLRYTTSKRGALSGVVRLTDTRTNTAIANGSSLTFSGKLTNGMQYQATALVKLEGGTLSKQTDDKEGDQLKINKADAITILLSAATDFNNSRTTHWRGEAPSIKTDSILKAANAKTYVALLQRHIADYQRLYGRVHLNLGTTSAATMALPTLQRLINYKKTFDQDLEATIFQYGRYLLISSSRKGGLPANLQGLWNESNNPPWGSDYHTNINIQMNYWPAEPTNLSECAYPYLDHINAIREIRKINTQKEYPGVRGWTLRTESNPMGGESYLWNPPASAWYAQALWEHYAFTKDKTYLKNFAYPILKEISEFWDDHLKHRPDGTLVSPMGWSPEHGPTEDGVTYDQMIVYDLFTNYIESADILGIDKSYRDHVADLKDHLLKPKIGSWGQLQEWETDRDDPKDNHRHVSHLFGLHPGRQISTIKTPELAKAAKVSLLARGDVSTGWSMAWKINFWARLQDGDHAHTIIENFITPVGGNGINYNNGGGIYANLLCAHPPFQIDGNFGYTAGVAEMLLQSQADEIQILPALPKAWNTGSVQGLMARGDFEIADMQWKNGRLSKLVVKSLAGGECRLRTGNALKTMAAGVKKSTAGSDYQYRFNTQRGKTYTFTN</sequence>
<dbReference type="Proteomes" id="UP001500841">
    <property type="component" value="Unassembled WGS sequence"/>
</dbReference>
<organism evidence="4 5">
    <name type="scientific">Mucilaginibacter panaciglaebae</name>
    <dbReference type="NCBI Taxonomy" id="502331"/>
    <lineage>
        <taxon>Bacteria</taxon>
        <taxon>Pseudomonadati</taxon>
        <taxon>Bacteroidota</taxon>
        <taxon>Sphingobacteriia</taxon>
        <taxon>Sphingobacteriales</taxon>
        <taxon>Sphingobacteriaceae</taxon>
        <taxon>Mucilaginibacter</taxon>
    </lineage>
</organism>
<dbReference type="Pfam" id="PF22124">
    <property type="entry name" value="Glyco_hydro_95_cat"/>
    <property type="match status" value="1"/>
</dbReference>
<dbReference type="EMBL" id="BAABCV010000008">
    <property type="protein sequence ID" value="GAA4098743.1"/>
    <property type="molecule type" value="Genomic_DNA"/>
</dbReference>
<dbReference type="InterPro" id="IPR049053">
    <property type="entry name" value="AFCA-like_C"/>
</dbReference>
<dbReference type="InterPro" id="IPR012341">
    <property type="entry name" value="6hp_glycosidase-like_sf"/>
</dbReference>
<dbReference type="InterPro" id="IPR016518">
    <property type="entry name" value="Alpha-L-fucosidase"/>
</dbReference>